<keyword evidence="11" id="KW-1185">Reference proteome</keyword>
<dbReference type="NCBIfam" id="NF043067">
    <property type="entry name" value="AAC_6p_group_E"/>
    <property type="match status" value="1"/>
</dbReference>
<sequence>MIRQAERGDKEELLHLALKLWPESDRTELKNEFDMFIASDDNAVFIVQVNSETAGFAHCSLRHDYVAGAESSPVGYLEGIYVSDGHRFKGYARQLVEACESWSKKRGCSDFGSDCLIDNSASIEMHAHLGFREVERIVSFHKRLT</sequence>
<evidence type="ECO:0000256" key="4">
    <source>
        <dbReference type="ARBA" id="ARBA00022679"/>
    </source>
</evidence>
<evidence type="ECO:0000313" key="11">
    <source>
        <dbReference type="Proteomes" id="UP001455384"/>
    </source>
</evidence>
<keyword evidence="6 10" id="KW-0012">Acyltransferase</keyword>
<comment type="catalytic activity">
    <reaction evidence="8">
        <text>kanamycin B + acetyl-CoA = N(6')-acetylkanamycin B + CoA + H(+)</text>
        <dbReference type="Rhea" id="RHEA:16449"/>
        <dbReference type="ChEBI" id="CHEBI:15378"/>
        <dbReference type="ChEBI" id="CHEBI:57287"/>
        <dbReference type="ChEBI" id="CHEBI:57288"/>
        <dbReference type="ChEBI" id="CHEBI:58390"/>
        <dbReference type="ChEBI" id="CHEBI:58549"/>
        <dbReference type="EC" id="2.3.1.82"/>
    </reaction>
</comment>
<evidence type="ECO:0000256" key="5">
    <source>
        <dbReference type="ARBA" id="ARBA00023251"/>
    </source>
</evidence>
<keyword evidence="4 10" id="KW-0808">Transferase</keyword>
<evidence type="ECO:0000256" key="1">
    <source>
        <dbReference type="ARBA" id="ARBA00011738"/>
    </source>
</evidence>
<dbReference type="SUPFAM" id="SSF55729">
    <property type="entry name" value="Acyl-CoA N-acyltransferases (Nat)"/>
    <property type="match status" value="1"/>
</dbReference>
<keyword evidence="5" id="KW-0046">Antibiotic resistance</keyword>
<feature type="domain" description="N-acetyltransferase" evidence="9">
    <location>
        <begin position="1"/>
        <end position="145"/>
    </location>
</feature>
<accession>A0ABZ3CLT6</accession>
<name>A0ABZ3CLT6_9STAP</name>
<evidence type="ECO:0000256" key="2">
    <source>
        <dbReference type="ARBA" id="ARBA00012888"/>
    </source>
</evidence>
<dbReference type="InterPro" id="IPR016181">
    <property type="entry name" value="Acyl_CoA_acyltransferase"/>
</dbReference>
<dbReference type="PANTHER" id="PTHR43072">
    <property type="entry name" value="N-ACETYLTRANSFERASE"/>
    <property type="match status" value="1"/>
</dbReference>
<evidence type="ECO:0000256" key="6">
    <source>
        <dbReference type="ARBA" id="ARBA00023315"/>
    </source>
</evidence>
<evidence type="ECO:0000256" key="8">
    <source>
        <dbReference type="ARBA" id="ARBA00048923"/>
    </source>
</evidence>
<dbReference type="RefSeq" id="WP_342389321.1">
    <property type="nucleotide sequence ID" value="NZ_CP138333.2"/>
</dbReference>
<dbReference type="Pfam" id="PF00583">
    <property type="entry name" value="Acetyltransf_1"/>
    <property type="match status" value="1"/>
</dbReference>
<dbReference type="Gene3D" id="3.40.630.30">
    <property type="match status" value="1"/>
</dbReference>
<dbReference type="PIRSF" id="PIRSF000452">
    <property type="entry name" value="6-N-acetyltransf"/>
    <property type="match status" value="1"/>
</dbReference>
<dbReference type="Proteomes" id="UP001455384">
    <property type="component" value="Chromosome"/>
</dbReference>
<evidence type="ECO:0000313" key="10">
    <source>
        <dbReference type="EMBL" id="WZX30813.1"/>
    </source>
</evidence>
<evidence type="ECO:0000256" key="3">
    <source>
        <dbReference type="ARBA" id="ARBA00017677"/>
    </source>
</evidence>
<dbReference type="EMBL" id="CP138333">
    <property type="protein sequence ID" value="WZX30813.1"/>
    <property type="molecule type" value="Genomic_DNA"/>
</dbReference>
<dbReference type="CDD" id="cd04301">
    <property type="entry name" value="NAT_SF"/>
    <property type="match status" value="1"/>
</dbReference>
<evidence type="ECO:0000256" key="7">
    <source>
        <dbReference type="ARBA" id="ARBA00029660"/>
    </source>
</evidence>
<dbReference type="PROSITE" id="PS51186">
    <property type="entry name" value="GNAT"/>
    <property type="match status" value="1"/>
</dbReference>
<dbReference type="GO" id="GO:0047663">
    <property type="term" value="F:aminoglycoside 6'-N-acetyltransferase activity"/>
    <property type="evidence" value="ECO:0007669"/>
    <property type="project" value="UniProtKB-EC"/>
</dbReference>
<protein>
    <recommendedName>
        <fullName evidence="3">Aminoglycoside N(6')-acetyltransferase type 1</fullName>
        <ecNumber evidence="2">2.3.1.82</ecNumber>
    </recommendedName>
    <alternativeName>
        <fullName evidence="7">Aminoglycoside resistance protein</fullName>
    </alternativeName>
</protein>
<comment type="subunit">
    <text evidence="1">Homodimer.</text>
</comment>
<dbReference type="InterPro" id="IPR000182">
    <property type="entry name" value="GNAT_dom"/>
</dbReference>
<evidence type="ECO:0000259" key="9">
    <source>
        <dbReference type="PROSITE" id="PS51186"/>
    </source>
</evidence>
<dbReference type="EC" id="2.3.1.82" evidence="2"/>
<gene>
    <name evidence="10" type="primary">aac(6')</name>
    <name evidence="10" type="ORF">RQP18_06355</name>
</gene>
<organism evidence="10 11">
    <name type="scientific">Salinicoccus bachuensis</name>
    <dbReference type="NCBI Taxonomy" id="3136731"/>
    <lineage>
        <taxon>Bacteria</taxon>
        <taxon>Bacillati</taxon>
        <taxon>Bacillota</taxon>
        <taxon>Bacilli</taxon>
        <taxon>Bacillales</taxon>
        <taxon>Staphylococcaceae</taxon>
        <taxon>Salinicoccus</taxon>
    </lineage>
</organism>
<proteinExistence type="predicted"/>
<reference evidence="11" key="1">
    <citation type="submission" date="2023-10" db="EMBL/GenBank/DDBJ databases">
        <title>Genome analysis and identification of Salinococcus sp. Bachu38 nov., a PGPR from the rhizosphere of Tamarix.</title>
        <authorList>
            <person name="Liang Z."/>
            <person name="Zhang X."/>
            <person name="Jia J."/>
            <person name="Chen X."/>
            <person name="Wang Y."/>
            <person name="Wang Q."/>
            <person name="Wang R."/>
        </authorList>
    </citation>
    <scope>NUCLEOTIDE SEQUENCE [LARGE SCALE GENOMIC DNA]</scope>
    <source>
        <strain evidence="11">Bachu38</strain>
    </source>
</reference>
<dbReference type="InterPro" id="IPR024170">
    <property type="entry name" value="Aminoglycoside_N6-AcTrfrase"/>
</dbReference>